<dbReference type="PRINTS" id="PR00786">
    <property type="entry name" value="NEPRILYSIN"/>
</dbReference>
<sequence>MVVARQFGRHIVDSLKNSTKSGAQYAVRAYNSCLDFHHDLLESRNSNLRAALRQIKATDSPTVFAFHLKRDFMLESFFSVRVTSASEFPGGPPALIHIISKLPTSYDSATTNGYWQTLLDFDTGITQLSKRAQDAEKRAFHELWEKLTNLHLTKNALPMSGNIFFASFSKLQTYPNLTLSAALEALSQGIVSRDTMIRFQYDIIYIDGLLSRYPVAAKRVITAQLLQHLITNVPDQRETIEQASVFGSKFPLTPEDTCLSFLTTSSLSLVIGASLLDYGTHLPIAERMAIRHLLGEIKESLQESIYSHFVNSDRQTMIGVMGAIDSVQAIVGYPIWLETAEADKKIDEFYKQLDFTDASYSTFLDFVRRLGQFFWRKQFAHHILHEANPSPPHFSTNALFSRQRGIELQWGLLQAPLYQPDMPLVSLYGSVGFVLSHELMHLISYYKRIFAATNERAFLNQSACFDAFYDQFCFELANNGTNRTICASGSNDSEENIADAEGLGLAYRAFERKFSGGDIGIEKLRKYSPKQLFFLSFAARFCGSYTPEHLMRHLQDELDPHAPDVVRVNGAVSISEHFAQAFNCPKGSRMNRETRCSLFA</sequence>
<protein>
    <submittedName>
        <fullName evidence="3">Peptidase M13 C-terminal domain-containing protein</fullName>
    </submittedName>
</protein>
<evidence type="ECO:0000259" key="1">
    <source>
        <dbReference type="Pfam" id="PF01431"/>
    </source>
</evidence>
<proteinExistence type="predicted"/>
<dbReference type="AlphaFoldDB" id="A0A914UXR9"/>
<dbReference type="InterPro" id="IPR042089">
    <property type="entry name" value="Peptidase_M13_dom_2"/>
</dbReference>
<dbReference type="SUPFAM" id="SSF55486">
    <property type="entry name" value="Metalloproteases ('zincins'), catalytic domain"/>
    <property type="match status" value="1"/>
</dbReference>
<dbReference type="GO" id="GO:0005886">
    <property type="term" value="C:plasma membrane"/>
    <property type="evidence" value="ECO:0007669"/>
    <property type="project" value="TreeGrafter"/>
</dbReference>
<accession>A0A914UXR9</accession>
<dbReference type="PROSITE" id="PS51885">
    <property type="entry name" value="NEPRILYSIN"/>
    <property type="match status" value="1"/>
</dbReference>
<name>A0A914UXR9_9BILA</name>
<dbReference type="InterPro" id="IPR024079">
    <property type="entry name" value="MetalloPept_cat_dom_sf"/>
</dbReference>
<evidence type="ECO:0000313" key="3">
    <source>
        <dbReference type="WBParaSite" id="PSAMB.scaffold12size138133.g186.t1"/>
    </source>
</evidence>
<evidence type="ECO:0000313" key="2">
    <source>
        <dbReference type="Proteomes" id="UP000887566"/>
    </source>
</evidence>
<organism evidence="2 3">
    <name type="scientific">Plectus sambesii</name>
    <dbReference type="NCBI Taxonomy" id="2011161"/>
    <lineage>
        <taxon>Eukaryota</taxon>
        <taxon>Metazoa</taxon>
        <taxon>Ecdysozoa</taxon>
        <taxon>Nematoda</taxon>
        <taxon>Chromadorea</taxon>
        <taxon>Plectida</taxon>
        <taxon>Plectina</taxon>
        <taxon>Plectoidea</taxon>
        <taxon>Plectidae</taxon>
        <taxon>Plectus</taxon>
    </lineage>
</organism>
<dbReference type="InterPro" id="IPR018497">
    <property type="entry name" value="Peptidase_M13_C"/>
</dbReference>
<dbReference type="GO" id="GO:0004222">
    <property type="term" value="F:metalloendopeptidase activity"/>
    <property type="evidence" value="ECO:0007669"/>
    <property type="project" value="InterPro"/>
</dbReference>
<dbReference type="GO" id="GO:0016485">
    <property type="term" value="P:protein processing"/>
    <property type="evidence" value="ECO:0007669"/>
    <property type="project" value="TreeGrafter"/>
</dbReference>
<dbReference type="PANTHER" id="PTHR11733:SF237">
    <property type="entry name" value="NEPRILYSIN-LIKE 4"/>
    <property type="match status" value="1"/>
</dbReference>
<dbReference type="WBParaSite" id="PSAMB.scaffold12size138133.g186.t1">
    <property type="protein sequence ID" value="PSAMB.scaffold12size138133.g186.t1"/>
    <property type="gene ID" value="PSAMB.scaffold12size138133.g186"/>
</dbReference>
<feature type="domain" description="Peptidase M13 C-terminal" evidence="1">
    <location>
        <begin position="397"/>
        <end position="598"/>
    </location>
</feature>
<dbReference type="Proteomes" id="UP000887566">
    <property type="component" value="Unplaced"/>
</dbReference>
<dbReference type="Gene3D" id="1.10.1380.10">
    <property type="entry name" value="Neutral endopeptidase , domain2"/>
    <property type="match status" value="1"/>
</dbReference>
<dbReference type="Gene3D" id="3.40.390.10">
    <property type="entry name" value="Collagenase (Catalytic Domain)"/>
    <property type="match status" value="1"/>
</dbReference>
<dbReference type="InterPro" id="IPR000718">
    <property type="entry name" value="Peptidase_M13"/>
</dbReference>
<dbReference type="PANTHER" id="PTHR11733">
    <property type="entry name" value="ZINC METALLOPROTEASE FAMILY M13 NEPRILYSIN-RELATED"/>
    <property type="match status" value="1"/>
</dbReference>
<keyword evidence="2" id="KW-1185">Reference proteome</keyword>
<dbReference type="Pfam" id="PF01431">
    <property type="entry name" value="Peptidase_M13"/>
    <property type="match status" value="1"/>
</dbReference>
<reference evidence="3" key="1">
    <citation type="submission" date="2022-11" db="UniProtKB">
        <authorList>
            <consortium name="WormBaseParasite"/>
        </authorList>
    </citation>
    <scope>IDENTIFICATION</scope>
</reference>